<feature type="transmembrane region" description="Helical" evidence="5">
    <location>
        <begin position="770"/>
        <end position="791"/>
    </location>
</feature>
<feature type="compositionally biased region" description="Polar residues" evidence="4">
    <location>
        <begin position="38"/>
        <end position="50"/>
    </location>
</feature>
<protein>
    <recommendedName>
        <fullName evidence="6">F-box domain-containing protein</fullName>
    </recommendedName>
</protein>
<dbReference type="Pfam" id="PF00400">
    <property type="entry name" value="WD40"/>
    <property type="match status" value="5"/>
</dbReference>
<dbReference type="EMBL" id="LT553217">
    <property type="protein sequence ID" value="SAM00410.1"/>
    <property type="molecule type" value="Genomic_DNA"/>
</dbReference>
<gene>
    <name evidence="7" type="primary">ABSGL_06098.1 scaffold 7701</name>
</gene>
<keyword evidence="1 3" id="KW-0853">WD repeat</keyword>
<evidence type="ECO:0000313" key="7">
    <source>
        <dbReference type="EMBL" id="SAM00410.1"/>
    </source>
</evidence>
<feature type="domain" description="F-box" evidence="6">
    <location>
        <begin position="112"/>
        <end position="160"/>
    </location>
</feature>
<dbReference type="InterPro" id="IPR015943">
    <property type="entry name" value="WD40/YVTN_repeat-like_dom_sf"/>
</dbReference>
<dbReference type="InterPro" id="IPR036047">
    <property type="entry name" value="F-box-like_dom_sf"/>
</dbReference>
<dbReference type="SMART" id="SM00320">
    <property type="entry name" value="WD40"/>
    <property type="match status" value="5"/>
</dbReference>
<dbReference type="InterPro" id="IPR020472">
    <property type="entry name" value="WD40_PAC1"/>
</dbReference>
<dbReference type="PANTHER" id="PTHR22847:SF745">
    <property type="entry name" value="F-BOX_WD REPEAT-CONTAINING PROTEIN 7"/>
    <property type="match status" value="1"/>
</dbReference>
<dbReference type="SUPFAM" id="SSF50978">
    <property type="entry name" value="WD40 repeat-like"/>
    <property type="match status" value="1"/>
</dbReference>
<sequence>MAPTVTTSPSSFKLFHYLPFPLKTSQTSTHFERRDNTAPVSSIAKPSNQQNSKPACIAILVGRDGIPVTKCIAPAHRETNRPLTPKKQRQLSSLLLPKFRSSRGSQPLLSLHDRLEQLPTELLIHTIAYLDLYSVLLLSSTSKFYHRLCGPSNQPLWKALYRALYPYHQPSSLSTVATPPYHYALLLRDLHSLNRRFHSGNAKSHYLVGHQDSVYCLAWINSHQILSGSRDRTIKLWDVDQRGGCLMTRQQHHGSVLCLAVADNGTFFVSGSSDATLIRWSLPSMTSHEVLEGHTGGVLDVCLVGDWIISASRDTTLRVWGSTRRHQLVGHDGPVNALAPIENNTTQVLSASGDMTVKLWDVGSAQCLRTFVGHQRGLACVRFDPFLRAVISGAQDGKIKVWDIESSECLQTMTGHGDLVRTVDSYQCNDYPLNNKYVCYYHCMKYVLYDSCPVVHAVTTPLLKGRFWARPMKFVYMTYKCQALPLYNFTTCISVLAAPLQDVSVTSVDLAEESVNNKGDEHLFVTVTRVDDLVDDDGSILAERVMAVRVTFDVVENQLRCNGVPVAIGVSNIQVEAQMASDPTKLTVESAEELALLQDSFDIGLATVEVTATLMDQMTTEEGLTFRRIAVQEKITEINHEKVVQTNAGQQLLDIFDNGRLDRWNIDPTTGFLLPDLKNNDDLELPHPTIYNGEPTVYNGEEPTIYNGEKPTVYNGEEPTVYEGQPIAYNADQEGTVEAPWFVADNTEEKRGGCSDLIDPVVQWWNAQSGAIRGTITGAFCAFFFAVALFVRHLIVSANKAYEALPLYGQDNDDSADQEAIWKDKAAAAPPSYEPAHGDEAHEEKRPFLT</sequence>
<dbReference type="Gene3D" id="2.130.10.10">
    <property type="entry name" value="YVTN repeat-like/Quinoprotein amine dehydrogenase"/>
    <property type="match status" value="2"/>
</dbReference>
<dbReference type="PROSITE" id="PS50181">
    <property type="entry name" value="FBOX"/>
    <property type="match status" value="1"/>
</dbReference>
<feature type="repeat" description="WD" evidence="3">
    <location>
        <begin position="249"/>
        <end position="290"/>
    </location>
</feature>
<dbReference type="OrthoDB" id="19711at2759"/>
<accession>A0A163JB31</accession>
<proteinExistence type="predicted"/>
<organism evidence="7">
    <name type="scientific">Absidia glauca</name>
    <name type="common">Pin mould</name>
    <dbReference type="NCBI Taxonomy" id="4829"/>
    <lineage>
        <taxon>Eukaryota</taxon>
        <taxon>Fungi</taxon>
        <taxon>Fungi incertae sedis</taxon>
        <taxon>Mucoromycota</taxon>
        <taxon>Mucoromycotina</taxon>
        <taxon>Mucoromycetes</taxon>
        <taxon>Mucorales</taxon>
        <taxon>Cunninghamellaceae</taxon>
        <taxon>Absidia</taxon>
    </lineage>
</organism>
<keyword evidence="8" id="KW-1185">Reference proteome</keyword>
<dbReference type="STRING" id="4829.A0A163JB31"/>
<feature type="region of interest" description="Disordered" evidence="4">
    <location>
        <begin position="813"/>
        <end position="850"/>
    </location>
</feature>
<evidence type="ECO:0000256" key="2">
    <source>
        <dbReference type="ARBA" id="ARBA00022737"/>
    </source>
</evidence>
<dbReference type="Gene3D" id="1.20.1280.50">
    <property type="match status" value="1"/>
</dbReference>
<evidence type="ECO:0000256" key="1">
    <source>
        <dbReference type="ARBA" id="ARBA00022574"/>
    </source>
</evidence>
<evidence type="ECO:0000256" key="3">
    <source>
        <dbReference type="PROSITE-ProRule" id="PRU00221"/>
    </source>
</evidence>
<dbReference type="PRINTS" id="PR00320">
    <property type="entry name" value="GPROTEINBRPT"/>
</dbReference>
<dbReference type="PANTHER" id="PTHR22847">
    <property type="entry name" value="WD40 REPEAT PROTEIN"/>
    <property type="match status" value="1"/>
</dbReference>
<evidence type="ECO:0000259" key="6">
    <source>
        <dbReference type="PROSITE" id="PS50181"/>
    </source>
</evidence>
<evidence type="ECO:0000313" key="8">
    <source>
        <dbReference type="Proteomes" id="UP000078561"/>
    </source>
</evidence>
<dbReference type="CDD" id="cd00200">
    <property type="entry name" value="WD40"/>
    <property type="match status" value="1"/>
</dbReference>
<dbReference type="PROSITE" id="PS50082">
    <property type="entry name" value="WD_REPEATS_2"/>
    <property type="match status" value="5"/>
</dbReference>
<dbReference type="InParanoid" id="A0A163JB31"/>
<feature type="region of interest" description="Disordered" evidence="4">
    <location>
        <begin position="27"/>
        <end position="50"/>
    </location>
</feature>
<evidence type="ECO:0000256" key="5">
    <source>
        <dbReference type="SAM" id="Phobius"/>
    </source>
</evidence>
<feature type="repeat" description="WD" evidence="3">
    <location>
        <begin position="207"/>
        <end position="240"/>
    </location>
</feature>
<keyword evidence="5" id="KW-0472">Membrane</keyword>
<keyword evidence="5" id="KW-1133">Transmembrane helix</keyword>
<dbReference type="InterPro" id="IPR001680">
    <property type="entry name" value="WD40_rpt"/>
</dbReference>
<dbReference type="InterPro" id="IPR001810">
    <property type="entry name" value="F-box_dom"/>
</dbReference>
<dbReference type="InterPro" id="IPR036322">
    <property type="entry name" value="WD40_repeat_dom_sf"/>
</dbReference>
<feature type="repeat" description="WD" evidence="3">
    <location>
        <begin position="371"/>
        <end position="412"/>
    </location>
</feature>
<dbReference type="PROSITE" id="PS50294">
    <property type="entry name" value="WD_REPEATS_REGION"/>
    <property type="match status" value="4"/>
</dbReference>
<keyword evidence="2" id="KW-0677">Repeat</keyword>
<evidence type="ECO:0000256" key="4">
    <source>
        <dbReference type="SAM" id="MobiDB-lite"/>
    </source>
</evidence>
<feature type="repeat" description="WD" evidence="3">
    <location>
        <begin position="291"/>
        <end position="320"/>
    </location>
</feature>
<dbReference type="SUPFAM" id="SSF81383">
    <property type="entry name" value="F-box domain"/>
    <property type="match status" value="1"/>
</dbReference>
<feature type="compositionally biased region" description="Basic and acidic residues" evidence="4">
    <location>
        <begin position="836"/>
        <end position="850"/>
    </location>
</feature>
<dbReference type="AlphaFoldDB" id="A0A163JB31"/>
<feature type="repeat" description="WD" evidence="3">
    <location>
        <begin position="328"/>
        <end position="370"/>
    </location>
</feature>
<name>A0A163JB31_ABSGL</name>
<dbReference type="PROSITE" id="PS00678">
    <property type="entry name" value="WD_REPEATS_1"/>
    <property type="match status" value="3"/>
</dbReference>
<reference evidence="7" key="1">
    <citation type="submission" date="2016-04" db="EMBL/GenBank/DDBJ databases">
        <authorList>
            <person name="Evans L.H."/>
            <person name="Alamgir A."/>
            <person name="Owens N."/>
            <person name="Weber N.D."/>
            <person name="Virtaneva K."/>
            <person name="Barbian K."/>
            <person name="Babar A."/>
            <person name="Rosenke K."/>
        </authorList>
    </citation>
    <scope>NUCLEOTIDE SEQUENCE [LARGE SCALE GENOMIC DNA]</scope>
    <source>
        <strain evidence="7">CBS 101.48</strain>
    </source>
</reference>
<dbReference type="InterPro" id="IPR019775">
    <property type="entry name" value="WD40_repeat_CS"/>
</dbReference>
<keyword evidence="5" id="KW-0812">Transmembrane</keyword>
<dbReference type="Proteomes" id="UP000078561">
    <property type="component" value="Unassembled WGS sequence"/>
</dbReference>